<proteinExistence type="predicted"/>
<keyword evidence="7" id="KW-0732">Signal</keyword>
<dbReference type="SMART" id="SM00327">
    <property type="entry name" value="VWA"/>
    <property type="match status" value="1"/>
</dbReference>
<dbReference type="AlphaFoldDB" id="A0AAW0X5T2"/>
<evidence type="ECO:0000256" key="10">
    <source>
        <dbReference type="ARBA" id="ARBA00022989"/>
    </source>
</evidence>
<dbReference type="Pfam" id="PF08399">
    <property type="entry name" value="VWA_N"/>
    <property type="match status" value="1"/>
</dbReference>
<comment type="subcellular location">
    <subcellularLocation>
        <location evidence="1">Membrane</location>
        <topology evidence="1">Single-pass type I membrane protein</topology>
    </subcellularLocation>
</comment>
<dbReference type="EMBL" id="JARKIK010000050">
    <property type="protein sequence ID" value="KAK8734511.1"/>
    <property type="molecule type" value="Genomic_DNA"/>
</dbReference>
<feature type="transmembrane region" description="Helical" evidence="16">
    <location>
        <begin position="12"/>
        <end position="30"/>
    </location>
</feature>
<evidence type="ECO:0000313" key="18">
    <source>
        <dbReference type="EMBL" id="KAK8734511.1"/>
    </source>
</evidence>
<dbReference type="SUPFAM" id="SSF53300">
    <property type="entry name" value="vWA-like"/>
    <property type="match status" value="1"/>
</dbReference>
<evidence type="ECO:0000313" key="19">
    <source>
        <dbReference type="Proteomes" id="UP001445076"/>
    </source>
</evidence>
<dbReference type="Gene3D" id="3.30.450.20">
    <property type="entry name" value="PAS domain"/>
    <property type="match status" value="1"/>
</dbReference>
<evidence type="ECO:0000256" key="8">
    <source>
        <dbReference type="ARBA" id="ARBA00022837"/>
    </source>
</evidence>
<evidence type="ECO:0000256" key="3">
    <source>
        <dbReference type="ARBA" id="ARBA00022568"/>
    </source>
</evidence>
<keyword evidence="11" id="KW-0406">Ion transport</keyword>
<keyword evidence="4" id="KW-0107">Calcium channel</keyword>
<keyword evidence="12 16" id="KW-0472">Membrane</keyword>
<evidence type="ECO:0000256" key="12">
    <source>
        <dbReference type="ARBA" id="ARBA00023136"/>
    </source>
</evidence>
<protein>
    <recommendedName>
        <fullName evidence="17">VWFA domain-containing protein</fullName>
    </recommendedName>
</protein>
<feature type="domain" description="VWFA" evidence="17">
    <location>
        <begin position="241"/>
        <end position="441"/>
    </location>
</feature>
<evidence type="ECO:0000256" key="15">
    <source>
        <dbReference type="ARBA" id="ARBA00023303"/>
    </source>
</evidence>
<keyword evidence="14" id="KW-0325">Glycoprotein</keyword>
<keyword evidence="3" id="KW-0109">Calcium transport</keyword>
<dbReference type="InterPro" id="IPR051173">
    <property type="entry name" value="Ca_channel_alpha-2/delta"/>
</dbReference>
<evidence type="ECO:0000256" key="14">
    <source>
        <dbReference type="ARBA" id="ARBA00023180"/>
    </source>
</evidence>
<evidence type="ECO:0000259" key="17">
    <source>
        <dbReference type="PROSITE" id="PS50234"/>
    </source>
</evidence>
<sequence>AEMARGVAPPPIYLFIFIVTCISASRVLSLDAKSFHQVSNDIERWINELHSRTSHAHLLKKDLSDEVGVSIEPVYPQELVKKMARDISSLLKSKRNALQRIVENLQDGAGSYVWSDELRLNTSHPLLMKDLDPDNASHEMTYDERFGVPVRYNFSGIHVPLEVYEGYPEILNGLSWSSSVDWVFQDNYERDPTLSWQYFGAQTGFMRVYPATSWYVPPNLIDLYDARLRPWYVQGSVSPKDMIILMDRSGSVHGQTFTIMKWAVKTLIDTLGENDFVNVAAFNNTTQWVNNCTYCQVNKTTGNTSCTQALVQASTSNKKLLFHAIDELTDGGMASYSNALNFAFNAFKQFEGTKKEGEGASCHKTIMLFSDGGTEWPQEVFNKFQADNYTKSVRIFTYAVGPHPIPTAVLKQMACSTGGKYSVITTRSSVRTKIQESYTSLLYPAQPLNGNHIDQYTTAYTSAVTEELTVSLTRPVYNTSYYSNTSTLAGVAGIDIPIQTLKNLSPFEALGPNGYAFIINHNGFLVLHPRLCKQLSYLLGPPHIDLLDVEEDIQKTNLIRTNMIRGKIENVQVLGKIRVDEAHRVLYDGIQFSYSPVPNTSYSLALINLKRSEHLVIHDQDTTMMTPPNVSTTVIAPWPYCRGQQHRSHDDHLITLIRDIQNKKRTCRDDLVQGLLWSQTWTQPLLDKWISDRSLSDIIGRVIFTRFGLARFYPESQKPGVNRWHDPWYNSALRRAELNRKVSVIPHSLGAVLSAPVIVQKNGDEVMAAAVAVNLTANFLHRGFVEQLQNKEWWDQNEYLVLLLDDGGLIITSNRELMHGITLQGMFIGDLDIPILKHLKDSRLYDVEVEVDKQAICKELKHNETSAGPRSSHIPSPLSFVASILIEVFSWAEYLKYLLYSGVLAIITPSVEAWSEWGMTQIGGMESCRMERAIYYFGETKTLSGILKCNNYSAKFWAERLQDTNAMLIAIEMSANVQECGVYSNLPGIQPKRVTSQEPCAYQDRYRKRLISCLTSNSMNDVGCNGCPNHLEVSLAHVLLTVAVCSNFINKSFS</sequence>
<dbReference type="GO" id="GO:0046872">
    <property type="term" value="F:metal ion binding"/>
    <property type="evidence" value="ECO:0007669"/>
    <property type="project" value="UniProtKB-KW"/>
</dbReference>
<keyword evidence="2" id="KW-0813">Transport</keyword>
<keyword evidence="13" id="KW-1015">Disulfide bond</keyword>
<keyword evidence="8" id="KW-0106">Calcium</keyword>
<keyword evidence="6" id="KW-0479">Metal-binding</keyword>
<dbReference type="Proteomes" id="UP001445076">
    <property type="component" value="Unassembled WGS sequence"/>
</dbReference>
<evidence type="ECO:0000256" key="7">
    <source>
        <dbReference type="ARBA" id="ARBA00022729"/>
    </source>
</evidence>
<keyword evidence="19" id="KW-1185">Reference proteome</keyword>
<comment type="caution">
    <text evidence="18">The sequence shown here is derived from an EMBL/GenBank/DDBJ whole genome shotgun (WGS) entry which is preliminary data.</text>
</comment>
<accession>A0AAW0X5T2</accession>
<dbReference type="InterPro" id="IPR013680">
    <property type="entry name" value="VDCC_a2/dsu"/>
</dbReference>
<keyword evidence="15" id="KW-0407">Ion channel</keyword>
<dbReference type="Gene3D" id="3.40.50.410">
    <property type="entry name" value="von Willebrand factor, type A domain"/>
    <property type="match status" value="1"/>
</dbReference>
<dbReference type="InterPro" id="IPR002035">
    <property type="entry name" value="VWF_A"/>
</dbReference>
<feature type="non-terminal residue" evidence="18">
    <location>
        <position position="1054"/>
    </location>
</feature>
<dbReference type="InterPro" id="IPR036465">
    <property type="entry name" value="vWFA_dom_sf"/>
</dbReference>
<dbReference type="PROSITE" id="PS50234">
    <property type="entry name" value="VWFA"/>
    <property type="match status" value="1"/>
</dbReference>
<dbReference type="Pfam" id="PF00092">
    <property type="entry name" value="VWA"/>
    <property type="match status" value="1"/>
</dbReference>
<evidence type="ECO:0000256" key="4">
    <source>
        <dbReference type="ARBA" id="ARBA00022673"/>
    </source>
</evidence>
<dbReference type="Pfam" id="PF08473">
    <property type="entry name" value="VGCC_alpha2"/>
    <property type="match status" value="1"/>
</dbReference>
<dbReference type="GO" id="GO:0005891">
    <property type="term" value="C:voltage-gated calcium channel complex"/>
    <property type="evidence" value="ECO:0007669"/>
    <property type="project" value="TreeGrafter"/>
</dbReference>
<evidence type="ECO:0000256" key="5">
    <source>
        <dbReference type="ARBA" id="ARBA00022692"/>
    </source>
</evidence>
<name>A0AAW0X5T2_CHEQU</name>
<dbReference type="PANTHER" id="PTHR10166:SF37">
    <property type="entry name" value="STOLID, ISOFORM H"/>
    <property type="match status" value="1"/>
</dbReference>
<evidence type="ECO:0000256" key="16">
    <source>
        <dbReference type="SAM" id="Phobius"/>
    </source>
</evidence>
<keyword evidence="5 16" id="KW-0812">Transmembrane</keyword>
<evidence type="ECO:0000256" key="1">
    <source>
        <dbReference type="ARBA" id="ARBA00004479"/>
    </source>
</evidence>
<dbReference type="GO" id="GO:0005245">
    <property type="term" value="F:voltage-gated calcium channel activity"/>
    <property type="evidence" value="ECO:0007669"/>
    <property type="project" value="TreeGrafter"/>
</dbReference>
<evidence type="ECO:0000256" key="9">
    <source>
        <dbReference type="ARBA" id="ARBA00022882"/>
    </source>
</evidence>
<evidence type="ECO:0000256" key="6">
    <source>
        <dbReference type="ARBA" id="ARBA00022723"/>
    </source>
</evidence>
<feature type="non-terminal residue" evidence="18">
    <location>
        <position position="1"/>
    </location>
</feature>
<keyword evidence="10 16" id="KW-1133">Transmembrane helix</keyword>
<dbReference type="InterPro" id="IPR013608">
    <property type="entry name" value="VWA_N"/>
</dbReference>
<evidence type="ECO:0000256" key="11">
    <source>
        <dbReference type="ARBA" id="ARBA00023065"/>
    </source>
</evidence>
<organism evidence="18 19">
    <name type="scientific">Cherax quadricarinatus</name>
    <name type="common">Australian red claw crayfish</name>
    <dbReference type="NCBI Taxonomy" id="27406"/>
    <lineage>
        <taxon>Eukaryota</taxon>
        <taxon>Metazoa</taxon>
        <taxon>Ecdysozoa</taxon>
        <taxon>Arthropoda</taxon>
        <taxon>Crustacea</taxon>
        <taxon>Multicrustacea</taxon>
        <taxon>Malacostraca</taxon>
        <taxon>Eumalacostraca</taxon>
        <taxon>Eucarida</taxon>
        <taxon>Decapoda</taxon>
        <taxon>Pleocyemata</taxon>
        <taxon>Astacidea</taxon>
        <taxon>Parastacoidea</taxon>
        <taxon>Parastacidae</taxon>
        <taxon>Cherax</taxon>
    </lineage>
</organism>
<evidence type="ECO:0000256" key="13">
    <source>
        <dbReference type="ARBA" id="ARBA00023157"/>
    </source>
</evidence>
<keyword evidence="9" id="KW-0851">Voltage-gated channel</keyword>
<evidence type="ECO:0000256" key="2">
    <source>
        <dbReference type="ARBA" id="ARBA00022448"/>
    </source>
</evidence>
<gene>
    <name evidence="18" type="ORF">OTU49_005854</name>
</gene>
<reference evidence="18 19" key="1">
    <citation type="journal article" date="2024" name="BMC Genomics">
        <title>Genome assembly of redclaw crayfish (Cherax quadricarinatus) provides insights into its immune adaptation and hypoxia tolerance.</title>
        <authorList>
            <person name="Liu Z."/>
            <person name="Zheng J."/>
            <person name="Li H."/>
            <person name="Fang K."/>
            <person name="Wang S."/>
            <person name="He J."/>
            <person name="Zhou D."/>
            <person name="Weng S."/>
            <person name="Chi M."/>
            <person name="Gu Z."/>
            <person name="He J."/>
            <person name="Li F."/>
            <person name="Wang M."/>
        </authorList>
    </citation>
    <scope>NUCLEOTIDE SEQUENCE [LARGE SCALE GENOMIC DNA]</scope>
    <source>
        <strain evidence="18">ZL_2023a</strain>
    </source>
</reference>
<dbReference type="PANTHER" id="PTHR10166">
    <property type="entry name" value="VOLTAGE-DEPENDENT CALCIUM CHANNEL SUBUNIT ALPHA-2/DELTA-RELATED"/>
    <property type="match status" value="1"/>
</dbReference>